<evidence type="ECO:0000313" key="2">
    <source>
        <dbReference type="EMBL" id="GGD91676.1"/>
    </source>
</evidence>
<reference evidence="2" key="2">
    <citation type="submission" date="2020-09" db="EMBL/GenBank/DDBJ databases">
        <authorList>
            <person name="Sun Q."/>
            <person name="Zhou Y."/>
        </authorList>
    </citation>
    <scope>NUCLEOTIDE SEQUENCE</scope>
    <source>
        <strain evidence="2">CGMCC 1.12924</strain>
    </source>
</reference>
<gene>
    <name evidence="2" type="ORF">GCM10011312_14330</name>
</gene>
<sequence>MIQRIQSLYMFLVALIMGGLFTWFPEVKNETGDLLYTRDEPVFFALIFISIALAIIAILTYKKRKRQFVLNRLNILSNFILLGVFVYRSLSVPGETLVSEKGIGMFLPILSIVLLVMANRAIIKDENLVKSVDRLR</sequence>
<name>A0A8J2VAA0_9FLAO</name>
<dbReference type="EMBL" id="BMGK01000005">
    <property type="protein sequence ID" value="GGD91676.1"/>
    <property type="molecule type" value="Genomic_DNA"/>
</dbReference>
<dbReference type="Pfam" id="PF14126">
    <property type="entry name" value="DUF4293"/>
    <property type="match status" value="1"/>
</dbReference>
<feature type="transmembrane region" description="Helical" evidence="1">
    <location>
        <begin position="102"/>
        <end position="122"/>
    </location>
</feature>
<feature type="transmembrane region" description="Helical" evidence="1">
    <location>
        <begin position="73"/>
        <end position="90"/>
    </location>
</feature>
<dbReference type="AlphaFoldDB" id="A0A8J2VAA0"/>
<keyword evidence="1" id="KW-0472">Membrane</keyword>
<reference evidence="2" key="1">
    <citation type="journal article" date="2014" name="Int. J. Syst. Evol. Microbiol.">
        <title>Complete genome sequence of Corynebacterium casei LMG S-19264T (=DSM 44701T), isolated from a smear-ripened cheese.</title>
        <authorList>
            <consortium name="US DOE Joint Genome Institute (JGI-PGF)"/>
            <person name="Walter F."/>
            <person name="Albersmeier A."/>
            <person name="Kalinowski J."/>
            <person name="Ruckert C."/>
        </authorList>
    </citation>
    <scope>NUCLEOTIDE SEQUENCE</scope>
    <source>
        <strain evidence="2">CGMCC 1.12924</strain>
    </source>
</reference>
<feature type="transmembrane region" description="Helical" evidence="1">
    <location>
        <begin position="7"/>
        <end position="24"/>
    </location>
</feature>
<evidence type="ECO:0000313" key="3">
    <source>
        <dbReference type="Proteomes" id="UP000652231"/>
    </source>
</evidence>
<evidence type="ECO:0008006" key="4">
    <source>
        <dbReference type="Google" id="ProtNLM"/>
    </source>
</evidence>
<comment type="caution">
    <text evidence="2">The sequence shown here is derived from an EMBL/GenBank/DDBJ whole genome shotgun (WGS) entry which is preliminary data.</text>
</comment>
<keyword evidence="1" id="KW-0812">Transmembrane</keyword>
<proteinExistence type="predicted"/>
<organism evidence="2 3">
    <name type="scientific">Planktosalinus lacus</name>
    <dbReference type="NCBI Taxonomy" id="1526573"/>
    <lineage>
        <taxon>Bacteria</taxon>
        <taxon>Pseudomonadati</taxon>
        <taxon>Bacteroidota</taxon>
        <taxon>Flavobacteriia</taxon>
        <taxon>Flavobacteriales</taxon>
        <taxon>Flavobacteriaceae</taxon>
        <taxon>Planktosalinus</taxon>
    </lineage>
</organism>
<dbReference type="InterPro" id="IPR025635">
    <property type="entry name" value="DUF4293"/>
</dbReference>
<dbReference type="RefSeq" id="WP_188441026.1">
    <property type="nucleotide sequence ID" value="NZ_BMGK01000005.1"/>
</dbReference>
<keyword evidence="1" id="KW-1133">Transmembrane helix</keyword>
<accession>A0A8J2VAA0</accession>
<dbReference type="Proteomes" id="UP000652231">
    <property type="component" value="Unassembled WGS sequence"/>
</dbReference>
<keyword evidence="3" id="KW-1185">Reference proteome</keyword>
<evidence type="ECO:0000256" key="1">
    <source>
        <dbReference type="SAM" id="Phobius"/>
    </source>
</evidence>
<feature type="transmembrane region" description="Helical" evidence="1">
    <location>
        <begin position="44"/>
        <end position="61"/>
    </location>
</feature>
<protein>
    <recommendedName>
        <fullName evidence="4">DUF4293 family protein</fullName>
    </recommendedName>
</protein>